<dbReference type="Proteomes" id="UP000228934">
    <property type="component" value="Unassembled WGS sequence"/>
</dbReference>
<dbReference type="InterPro" id="IPR020415">
    <property type="entry name" value="IL-34"/>
</dbReference>
<dbReference type="InterPro" id="IPR038328">
    <property type="entry name" value="IL-34_sf"/>
</dbReference>
<dbReference type="OrthoDB" id="9902423at2759"/>
<dbReference type="GO" id="GO:0005615">
    <property type="term" value="C:extracellular space"/>
    <property type="evidence" value="ECO:0007669"/>
    <property type="project" value="InterPro"/>
</dbReference>
<feature type="signal peptide" evidence="1">
    <location>
        <begin position="1"/>
        <end position="17"/>
    </location>
</feature>
<accession>A0A2G9SF03</accession>
<dbReference type="GO" id="GO:0045657">
    <property type="term" value="P:positive regulation of monocyte differentiation"/>
    <property type="evidence" value="ECO:0007669"/>
    <property type="project" value="TreeGrafter"/>
</dbReference>
<gene>
    <name evidence="2" type="ORF">AB205_0125630</name>
</gene>
<dbReference type="Gene3D" id="1.20.1250.80">
    <property type="entry name" value="Interleukin-34"/>
    <property type="match status" value="1"/>
</dbReference>
<sequence length="230" mass="27220">MEARLLFLLCVLALGRAAVILNDCHIIQTLHGKLLYDNRVTYMREYFPIDYKLYVKYEEVLRCQNITTLINKGITVKELRYLWGIVNENILQTIQRALPLRHPTRPYIKELQIIFEALLRDTNEEQQVESNQIQEILDRLHQSTDEVKAVTPKALLDNCYKVLYALYEDECALCNPSNSNAAYRRADIPTTKPWIFFRRMLAQICLNKYCQKFRMSRTRLRTTHTTSREK</sequence>
<protein>
    <recommendedName>
        <fullName evidence="4">Interleukin-34</fullName>
    </recommendedName>
</protein>
<dbReference type="GO" id="GO:0045651">
    <property type="term" value="P:positive regulation of macrophage differentiation"/>
    <property type="evidence" value="ECO:0007669"/>
    <property type="project" value="TreeGrafter"/>
</dbReference>
<organism evidence="2 3">
    <name type="scientific">Aquarana catesbeiana</name>
    <name type="common">American bullfrog</name>
    <name type="synonym">Rana catesbeiana</name>
    <dbReference type="NCBI Taxonomy" id="8400"/>
    <lineage>
        <taxon>Eukaryota</taxon>
        <taxon>Metazoa</taxon>
        <taxon>Chordata</taxon>
        <taxon>Craniata</taxon>
        <taxon>Vertebrata</taxon>
        <taxon>Euteleostomi</taxon>
        <taxon>Amphibia</taxon>
        <taxon>Batrachia</taxon>
        <taxon>Anura</taxon>
        <taxon>Neobatrachia</taxon>
        <taxon>Ranoidea</taxon>
        <taxon>Ranidae</taxon>
        <taxon>Aquarana</taxon>
    </lineage>
</organism>
<dbReference type="PANTHER" id="PTHR28606">
    <property type="entry name" value="INTERLEUKIN-34"/>
    <property type="match status" value="1"/>
</dbReference>
<name>A0A2G9SF03_AQUCT</name>
<dbReference type="PANTHER" id="PTHR28606:SF1">
    <property type="entry name" value="INTERLEUKIN-34"/>
    <property type="match status" value="1"/>
</dbReference>
<keyword evidence="3" id="KW-1185">Reference proteome</keyword>
<evidence type="ECO:0000313" key="2">
    <source>
        <dbReference type="EMBL" id="PIO38706.1"/>
    </source>
</evidence>
<dbReference type="EMBL" id="KV924866">
    <property type="protein sequence ID" value="PIO38706.1"/>
    <property type="molecule type" value="Genomic_DNA"/>
</dbReference>
<dbReference type="AlphaFoldDB" id="A0A2G9SF03"/>
<reference evidence="3" key="1">
    <citation type="journal article" date="2017" name="Nat. Commun.">
        <title>The North American bullfrog draft genome provides insight into hormonal regulation of long noncoding RNA.</title>
        <authorList>
            <person name="Hammond S.A."/>
            <person name="Warren R.L."/>
            <person name="Vandervalk B.P."/>
            <person name="Kucuk E."/>
            <person name="Khan H."/>
            <person name="Gibb E.A."/>
            <person name="Pandoh P."/>
            <person name="Kirk H."/>
            <person name="Zhao Y."/>
            <person name="Jones M."/>
            <person name="Mungall A.J."/>
            <person name="Coope R."/>
            <person name="Pleasance S."/>
            <person name="Moore R.A."/>
            <person name="Holt R.A."/>
            <person name="Round J.M."/>
            <person name="Ohora S."/>
            <person name="Walle B.V."/>
            <person name="Veldhoen N."/>
            <person name="Helbing C.C."/>
            <person name="Birol I."/>
        </authorList>
    </citation>
    <scope>NUCLEOTIDE SEQUENCE [LARGE SCALE GENOMIC DNA]</scope>
</reference>
<keyword evidence="1" id="KW-0732">Signal</keyword>
<dbReference type="GO" id="GO:0008284">
    <property type="term" value="P:positive regulation of cell population proliferation"/>
    <property type="evidence" value="ECO:0007669"/>
    <property type="project" value="InterPro"/>
</dbReference>
<dbReference type="GO" id="GO:0005157">
    <property type="term" value="F:macrophage colony-stimulating factor receptor binding"/>
    <property type="evidence" value="ECO:0007669"/>
    <property type="project" value="InterPro"/>
</dbReference>
<evidence type="ECO:0000256" key="1">
    <source>
        <dbReference type="SAM" id="SignalP"/>
    </source>
</evidence>
<feature type="chain" id="PRO_5013627907" description="Interleukin-34" evidence="1">
    <location>
        <begin position="18"/>
        <end position="230"/>
    </location>
</feature>
<evidence type="ECO:0000313" key="3">
    <source>
        <dbReference type="Proteomes" id="UP000228934"/>
    </source>
</evidence>
<dbReference type="PRINTS" id="PR01938">
    <property type="entry name" value="INTRLEUKIN34"/>
</dbReference>
<proteinExistence type="predicted"/>
<evidence type="ECO:0008006" key="4">
    <source>
        <dbReference type="Google" id="ProtNLM"/>
    </source>
</evidence>
<dbReference type="Pfam" id="PF15036">
    <property type="entry name" value="IL34"/>
    <property type="match status" value="1"/>
</dbReference>